<protein>
    <submittedName>
        <fullName evidence="2">Uncharacterized protein</fullName>
    </submittedName>
</protein>
<reference evidence="2 3" key="1">
    <citation type="submission" date="2016-10" db="EMBL/GenBank/DDBJ databases">
        <title>Paenibacillus species isolates.</title>
        <authorList>
            <person name="Beno S.M."/>
        </authorList>
    </citation>
    <scope>NUCLEOTIDE SEQUENCE [LARGE SCALE GENOMIC DNA]</scope>
    <source>
        <strain evidence="2 3">FSL H7-0918</strain>
    </source>
</reference>
<dbReference type="Proteomes" id="UP000187323">
    <property type="component" value="Unassembled WGS sequence"/>
</dbReference>
<dbReference type="AlphaFoldDB" id="A0AB36J567"/>
<accession>A0AB36J567</accession>
<dbReference type="EMBL" id="MPTO01000051">
    <property type="protein sequence ID" value="OME10136.1"/>
    <property type="molecule type" value="Genomic_DNA"/>
</dbReference>
<dbReference type="RefSeq" id="WP_076138917.1">
    <property type="nucleotide sequence ID" value="NZ_MPTO01000051.1"/>
</dbReference>
<organism evidence="2 3">
    <name type="scientific">Paenibacillus odorifer</name>
    <dbReference type="NCBI Taxonomy" id="189426"/>
    <lineage>
        <taxon>Bacteria</taxon>
        <taxon>Bacillati</taxon>
        <taxon>Bacillota</taxon>
        <taxon>Bacilli</taxon>
        <taxon>Bacillales</taxon>
        <taxon>Paenibacillaceae</taxon>
        <taxon>Paenibacillus</taxon>
    </lineage>
</organism>
<evidence type="ECO:0000313" key="3">
    <source>
        <dbReference type="Proteomes" id="UP000187323"/>
    </source>
</evidence>
<gene>
    <name evidence="2" type="ORF">BSK47_31165</name>
</gene>
<sequence>MGYLDFKGLVKKVDLKADGDVNILLCVSGEELRGKIEWLHEMIGDKVTASFDSTVVNYNIEINARTEKPIRTYKVDNGIVSEVKPEGEQLSMDLGLPAEKIEIKQQPAEIDLSVIEEFIQSGLAPTYEDLDYDFVAFSLRLASGETYMKIASELGISSGKIVEKIDEYRKRVAPSAAAWHEWMQSQGVAPSAAAEAASVTEDGGSAEGEAGDIVIEEVDGSIQNEEGNGFTPDWESDSVQPAGIEEHPSSEQDEADEVDKEQLDAFILAERPIFAEVEYNGQPVPFPDLLEKRLKENKVWREIVNENGMTSGQLSSRYSVYRKLAAKKMKSSGGAA</sequence>
<comment type="caution">
    <text evidence="2">The sequence shown here is derived from an EMBL/GenBank/DDBJ whole genome shotgun (WGS) entry which is preliminary data.</text>
</comment>
<evidence type="ECO:0000256" key="1">
    <source>
        <dbReference type="SAM" id="MobiDB-lite"/>
    </source>
</evidence>
<proteinExistence type="predicted"/>
<evidence type="ECO:0000313" key="2">
    <source>
        <dbReference type="EMBL" id="OME10136.1"/>
    </source>
</evidence>
<name>A0AB36J567_9BACL</name>
<feature type="region of interest" description="Disordered" evidence="1">
    <location>
        <begin position="224"/>
        <end position="259"/>
    </location>
</feature>